<name>A0A1G8Z898_9GAMM</name>
<dbReference type="PANTHER" id="PTHR30086:SF16">
    <property type="entry name" value="AMINO ACID EFFLUX PERMEASE RHTB FAMILY"/>
    <property type="match status" value="1"/>
</dbReference>
<dbReference type="RefSeq" id="WP_091511267.1">
    <property type="nucleotide sequence ID" value="NZ_FNFH01000003.1"/>
</dbReference>
<feature type="transmembrane region" description="Helical" evidence="6">
    <location>
        <begin position="151"/>
        <end position="170"/>
    </location>
</feature>
<evidence type="ECO:0000313" key="7">
    <source>
        <dbReference type="EMBL" id="SDK11281.1"/>
    </source>
</evidence>
<dbReference type="EMBL" id="FNFH01000003">
    <property type="protein sequence ID" value="SDK11281.1"/>
    <property type="molecule type" value="Genomic_DNA"/>
</dbReference>
<dbReference type="GO" id="GO:0015171">
    <property type="term" value="F:amino acid transmembrane transporter activity"/>
    <property type="evidence" value="ECO:0007669"/>
    <property type="project" value="TreeGrafter"/>
</dbReference>
<evidence type="ECO:0000256" key="5">
    <source>
        <dbReference type="ARBA" id="ARBA00023136"/>
    </source>
</evidence>
<evidence type="ECO:0000256" key="6">
    <source>
        <dbReference type="SAM" id="Phobius"/>
    </source>
</evidence>
<gene>
    <name evidence="7" type="ORF">SAMN05216212_1513</name>
</gene>
<keyword evidence="3 6" id="KW-0812">Transmembrane</keyword>
<dbReference type="AlphaFoldDB" id="A0A1G8Z898"/>
<feature type="transmembrane region" description="Helical" evidence="6">
    <location>
        <begin position="117"/>
        <end position="139"/>
    </location>
</feature>
<dbReference type="Pfam" id="PF01810">
    <property type="entry name" value="LysE"/>
    <property type="match status" value="1"/>
</dbReference>
<evidence type="ECO:0000313" key="8">
    <source>
        <dbReference type="Proteomes" id="UP000199305"/>
    </source>
</evidence>
<reference evidence="8" key="1">
    <citation type="submission" date="2016-10" db="EMBL/GenBank/DDBJ databases">
        <authorList>
            <person name="Varghese N."/>
            <person name="Submissions S."/>
        </authorList>
    </citation>
    <scope>NUCLEOTIDE SEQUENCE [LARGE SCALE GENOMIC DNA]</scope>
    <source>
        <strain evidence="8">CGMCC 1.10658</strain>
    </source>
</reference>
<feature type="transmembrane region" description="Helical" evidence="6">
    <location>
        <begin position="182"/>
        <end position="203"/>
    </location>
</feature>
<evidence type="ECO:0000256" key="1">
    <source>
        <dbReference type="ARBA" id="ARBA00004651"/>
    </source>
</evidence>
<keyword evidence="4 6" id="KW-1133">Transmembrane helix</keyword>
<dbReference type="InterPro" id="IPR001123">
    <property type="entry name" value="LeuE-type"/>
</dbReference>
<keyword evidence="2" id="KW-1003">Cell membrane</keyword>
<dbReference type="OrthoDB" id="581870at2"/>
<evidence type="ECO:0000256" key="2">
    <source>
        <dbReference type="ARBA" id="ARBA00022475"/>
    </source>
</evidence>
<keyword evidence="5 6" id="KW-0472">Membrane</keyword>
<evidence type="ECO:0000256" key="3">
    <source>
        <dbReference type="ARBA" id="ARBA00022692"/>
    </source>
</evidence>
<dbReference type="PANTHER" id="PTHR30086">
    <property type="entry name" value="ARGININE EXPORTER PROTEIN ARGO"/>
    <property type="match status" value="1"/>
</dbReference>
<dbReference type="Proteomes" id="UP000199305">
    <property type="component" value="Unassembled WGS sequence"/>
</dbReference>
<dbReference type="GO" id="GO:0005886">
    <property type="term" value="C:plasma membrane"/>
    <property type="evidence" value="ECO:0007669"/>
    <property type="project" value="UniProtKB-SubCell"/>
</dbReference>
<feature type="transmembrane region" description="Helical" evidence="6">
    <location>
        <begin position="6"/>
        <end position="28"/>
    </location>
</feature>
<proteinExistence type="predicted"/>
<comment type="subcellular location">
    <subcellularLocation>
        <location evidence="1">Cell membrane</location>
        <topology evidence="1">Multi-pass membrane protein</topology>
    </subcellularLocation>
</comment>
<evidence type="ECO:0000256" key="4">
    <source>
        <dbReference type="ARBA" id="ARBA00022989"/>
    </source>
</evidence>
<organism evidence="7 8">
    <name type="scientific">Microbulbifer yueqingensis</name>
    <dbReference type="NCBI Taxonomy" id="658219"/>
    <lineage>
        <taxon>Bacteria</taxon>
        <taxon>Pseudomonadati</taxon>
        <taxon>Pseudomonadota</taxon>
        <taxon>Gammaproteobacteria</taxon>
        <taxon>Cellvibrionales</taxon>
        <taxon>Microbulbiferaceae</taxon>
        <taxon>Microbulbifer</taxon>
    </lineage>
</organism>
<feature type="transmembrane region" description="Helical" evidence="6">
    <location>
        <begin position="40"/>
        <end position="63"/>
    </location>
</feature>
<keyword evidence="8" id="KW-1185">Reference proteome</keyword>
<sequence>MDTLAWLSLAGICALGAMSPGPSLLIILRAAASGVRPGLAAALAHGAGVGIYAGLTALGLAVLITQSPFLFGLLQWGGAAMLLYLGWKALSAEAPGTGGKATPTEPISTRRAALQGFGVAFFNPKVAVFFTALFSQFVAEQQAVVTKLGMAALPAVIDAVWYSVVTLVVCAGRRRNWRGGNLAHRLQQVFGILLMALAARLVISI</sequence>
<protein>
    <submittedName>
        <fullName evidence="7">Threonine/homoserine/homoserine lactone efflux protein</fullName>
    </submittedName>
</protein>
<dbReference type="STRING" id="658219.SAMN05216212_1513"/>
<accession>A0A1G8Z898</accession>